<protein>
    <recommendedName>
        <fullName evidence="5">Polypeptide N-acetylgalactosaminyltransferase</fullName>
        <ecNumber evidence="5">2.4.1.-</ecNumber>
    </recommendedName>
    <alternativeName>
        <fullName evidence="5">Protein-UDP acetylgalactosaminyltransferase</fullName>
    </alternativeName>
</protein>
<keyword evidence="5" id="KW-0464">Manganese</keyword>
<keyword evidence="7" id="KW-1185">Reference proteome</keyword>
<dbReference type="PANTHER" id="PTHR11675:SF119">
    <property type="entry name" value="POLYPEPTIDE N-ACETYLGALACTOSAMINYLTRANSFERASE 2"/>
    <property type="match status" value="1"/>
</dbReference>
<dbReference type="PANTHER" id="PTHR11675">
    <property type="entry name" value="N-ACETYLGALACTOSAMINYLTRANSFERASE"/>
    <property type="match status" value="1"/>
</dbReference>
<comment type="subcellular location">
    <subcellularLocation>
        <location evidence="1 5">Golgi apparatus membrane</location>
        <topology evidence="1 5">Single-pass type II membrane protein</topology>
    </subcellularLocation>
</comment>
<dbReference type="EC" id="2.4.1.-" evidence="5"/>
<dbReference type="SUPFAM" id="SSF50370">
    <property type="entry name" value="Ricin B-like lectins"/>
    <property type="match status" value="1"/>
</dbReference>
<reference evidence="8" key="1">
    <citation type="submission" date="2025-08" db="UniProtKB">
        <authorList>
            <consortium name="RefSeq"/>
        </authorList>
    </citation>
    <scope>IDENTIFICATION</scope>
</reference>
<comment type="similarity">
    <text evidence="5">Belongs to the glycosyltransferase 2 family. GalNAc-T subfamily.</text>
</comment>
<dbReference type="Gene3D" id="3.90.550.10">
    <property type="entry name" value="Spore Coat Polysaccharide Biosynthesis Protein SpsA, Chain A"/>
    <property type="match status" value="1"/>
</dbReference>
<evidence type="ECO:0000256" key="3">
    <source>
        <dbReference type="ARBA" id="ARBA00023034"/>
    </source>
</evidence>
<dbReference type="GeneID" id="101855965"/>
<dbReference type="Gene3D" id="2.80.10.50">
    <property type="match status" value="1"/>
</dbReference>
<dbReference type="PROSITE" id="PS50231">
    <property type="entry name" value="RICIN_B_LECTIN"/>
    <property type="match status" value="1"/>
</dbReference>
<evidence type="ECO:0000259" key="6">
    <source>
        <dbReference type="SMART" id="SM00458"/>
    </source>
</evidence>
<feature type="domain" description="Ricin B lectin" evidence="6">
    <location>
        <begin position="409"/>
        <end position="529"/>
    </location>
</feature>
<evidence type="ECO:0000256" key="1">
    <source>
        <dbReference type="ARBA" id="ARBA00004323"/>
    </source>
</evidence>
<dbReference type="Pfam" id="PF00535">
    <property type="entry name" value="Glycos_transf_2"/>
    <property type="match status" value="1"/>
</dbReference>
<evidence type="ECO:0000313" key="7">
    <source>
        <dbReference type="Proteomes" id="UP000694888"/>
    </source>
</evidence>
<gene>
    <name evidence="8" type="primary">LOC101855965</name>
</gene>
<sequence length="549" mass="62216">MMKPMRRNKCVVLLVFLLLCSIALIFWQIIWSMTHRDLPSSFDVSLLQHLSYVESAPDTAKQDLSRRYGYNIVNSRAVKPNRSLPDLRHASCGVVTSSIKHELPSPSIIVTFRDEDRSVLLRNIVSILTKSSPVTLREIILVDDGSRNAEDGHLLSQLPGVQVIRNEQPTGRGAARVKGMQAASGDVIVFVDSLAEVNVNWLSPLLLRILQSPKSLVSPILDSIDHVTFGYRSLPGIFRGGFDWTLEHRWEDVPLAFHTNEDVTAPIRSPTLCGSVLAVRKDFFSWLGKYDLNPMSKDIEDLELTMRAWMCGGQVEIIPCSRVGLIQAHGRELGSRLYIFNNYLRGARRLAEVWLEEFKRFFYAVRPSARMQPLSDVSSQRKLKGKLKCKNFKWFLTSVYPQLQPLITDEVAYGSLKQGENCVDLDPGQLPLVAKLRRCEPGKDSQEWSWRKRGVIVSSGMCLTSDMHSMQGFVQVQFCKDAENQIWYRHNEKIVHQDTNLCLDGIHGNKGLLITECIKQQASQAWEISREEPARNAENDYLEPGVVLL</sequence>
<dbReference type="Proteomes" id="UP000694888">
    <property type="component" value="Unplaced"/>
</dbReference>
<keyword evidence="3 5" id="KW-0333">Golgi apparatus</keyword>
<evidence type="ECO:0000256" key="4">
    <source>
        <dbReference type="ARBA" id="ARBA00023157"/>
    </source>
</evidence>
<organism evidence="7 8">
    <name type="scientific">Aplysia californica</name>
    <name type="common">California sea hare</name>
    <dbReference type="NCBI Taxonomy" id="6500"/>
    <lineage>
        <taxon>Eukaryota</taxon>
        <taxon>Metazoa</taxon>
        <taxon>Spiralia</taxon>
        <taxon>Lophotrochozoa</taxon>
        <taxon>Mollusca</taxon>
        <taxon>Gastropoda</taxon>
        <taxon>Heterobranchia</taxon>
        <taxon>Euthyneura</taxon>
        <taxon>Tectipleura</taxon>
        <taxon>Aplysiida</taxon>
        <taxon>Aplysioidea</taxon>
        <taxon>Aplysiidae</taxon>
        <taxon>Aplysia</taxon>
    </lineage>
</organism>
<dbReference type="InterPro" id="IPR001173">
    <property type="entry name" value="Glyco_trans_2-like"/>
</dbReference>
<dbReference type="RefSeq" id="XP_005104633.1">
    <property type="nucleotide sequence ID" value="XM_005104576.3"/>
</dbReference>
<evidence type="ECO:0000256" key="5">
    <source>
        <dbReference type="RuleBase" id="RU361242"/>
    </source>
</evidence>
<comment type="pathway">
    <text evidence="5">Protein modification; protein glycosylation.</text>
</comment>
<keyword evidence="2 5" id="KW-0430">Lectin</keyword>
<dbReference type="SMART" id="SM00458">
    <property type="entry name" value="RICIN"/>
    <property type="match status" value="1"/>
</dbReference>
<accession>A0ABM0JYN2</accession>
<proteinExistence type="inferred from homology"/>
<dbReference type="InterPro" id="IPR035992">
    <property type="entry name" value="Ricin_B-like_lectins"/>
</dbReference>
<keyword evidence="5" id="KW-0328">Glycosyltransferase</keyword>
<keyword evidence="4 5" id="KW-1015">Disulfide bond</keyword>
<dbReference type="InterPro" id="IPR000772">
    <property type="entry name" value="Ricin_B_lectin"/>
</dbReference>
<name>A0ABM0JYN2_APLCA</name>
<dbReference type="Pfam" id="PF00652">
    <property type="entry name" value="Ricin_B_lectin"/>
    <property type="match status" value="1"/>
</dbReference>
<evidence type="ECO:0000256" key="2">
    <source>
        <dbReference type="ARBA" id="ARBA00022734"/>
    </source>
</evidence>
<evidence type="ECO:0000313" key="8">
    <source>
        <dbReference type="RefSeq" id="XP_005104633.1"/>
    </source>
</evidence>
<comment type="cofactor">
    <cofactor evidence="5">
        <name>Mn(2+)</name>
        <dbReference type="ChEBI" id="CHEBI:29035"/>
    </cofactor>
</comment>
<keyword evidence="5" id="KW-0808">Transferase</keyword>
<dbReference type="InterPro" id="IPR029044">
    <property type="entry name" value="Nucleotide-diphossugar_trans"/>
</dbReference>
<dbReference type="SUPFAM" id="SSF53448">
    <property type="entry name" value="Nucleotide-diphospho-sugar transferases"/>
    <property type="match status" value="1"/>
</dbReference>